<proteinExistence type="predicted"/>
<sequence>SGVFQSSIRIRRPSGSCGSACCASTQKSLILKSTSSPSANANASPPLRNSGRPNASQSK</sequence>
<keyword evidence="3" id="KW-1185">Reference proteome</keyword>
<reference evidence="2 3" key="1">
    <citation type="submission" date="2024-05" db="EMBL/GenBank/DDBJ databases">
        <title>Genome sequencing and assembly of Indian major carp, Cirrhinus mrigala (Hamilton, 1822).</title>
        <authorList>
            <person name="Mohindra V."/>
            <person name="Chowdhury L.M."/>
            <person name="Lal K."/>
            <person name="Jena J.K."/>
        </authorList>
    </citation>
    <scope>NUCLEOTIDE SEQUENCE [LARGE SCALE GENOMIC DNA]</scope>
    <source>
        <strain evidence="2">CM1030</strain>
        <tissue evidence="2">Blood</tissue>
    </source>
</reference>
<feature type="non-terminal residue" evidence="2">
    <location>
        <position position="1"/>
    </location>
</feature>
<name>A0ABD0N6A7_CIRMR</name>
<organism evidence="2 3">
    <name type="scientific">Cirrhinus mrigala</name>
    <name type="common">Mrigala</name>
    <dbReference type="NCBI Taxonomy" id="683832"/>
    <lineage>
        <taxon>Eukaryota</taxon>
        <taxon>Metazoa</taxon>
        <taxon>Chordata</taxon>
        <taxon>Craniata</taxon>
        <taxon>Vertebrata</taxon>
        <taxon>Euteleostomi</taxon>
        <taxon>Actinopterygii</taxon>
        <taxon>Neopterygii</taxon>
        <taxon>Teleostei</taxon>
        <taxon>Ostariophysi</taxon>
        <taxon>Cypriniformes</taxon>
        <taxon>Cyprinidae</taxon>
        <taxon>Labeoninae</taxon>
        <taxon>Labeonini</taxon>
        <taxon>Cirrhinus</taxon>
    </lineage>
</organism>
<feature type="non-terminal residue" evidence="2">
    <location>
        <position position="59"/>
    </location>
</feature>
<comment type="caution">
    <text evidence="2">The sequence shown here is derived from an EMBL/GenBank/DDBJ whole genome shotgun (WGS) entry which is preliminary data.</text>
</comment>
<gene>
    <name evidence="2" type="ORF">M9458_045740</name>
</gene>
<dbReference type="AlphaFoldDB" id="A0ABD0N6A7"/>
<feature type="region of interest" description="Disordered" evidence="1">
    <location>
        <begin position="33"/>
        <end position="59"/>
    </location>
</feature>
<accession>A0ABD0N6A7</accession>
<dbReference type="Proteomes" id="UP001529510">
    <property type="component" value="Unassembled WGS sequence"/>
</dbReference>
<dbReference type="EMBL" id="JAMKFB020000023">
    <property type="protein sequence ID" value="KAL0157664.1"/>
    <property type="molecule type" value="Genomic_DNA"/>
</dbReference>
<feature type="compositionally biased region" description="Low complexity" evidence="1">
    <location>
        <begin position="33"/>
        <end position="50"/>
    </location>
</feature>
<evidence type="ECO:0000313" key="3">
    <source>
        <dbReference type="Proteomes" id="UP001529510"/>
    </source>
</evidence>
<evidence type="ECO:0000313" key="2">
    <source>
        <dbReference type="EMBL" id="KAL0157664.1"/>
    </source>
</evidence>
<evidence type="ECO:0000256" key="1">
    <source>
        <dbReference type="SAM" id="MobiDB-lite"/>
    </source>
</evidence>
<protein>
    <submittedName>
        <fullName evidence="2">Uncharacterized protein</fullName>
    </submittedName>
</protein>